<gene>
    <name evidence="1" type="ORF">J2T19_000161</name>
</gene>
<dbReference type="Proteomes" id="UP001233836">
    <property type="component" value="Unassembled WGS sequence"/>
</dbReference>
<evidence type="ECO:0000313" key="2">
    <source>
        <dbReference type="Proteomes" id="UP001233836"/>
    </source>
</evidence>
<sequence>MSGIYLEDWDSADKVYRDFDVQEPEGIEILLACYTYVWYEGSAFVLYRDNKDGKLYEVNGGHCSCYGLEGQWSPEETNVEVLRHRIEKGRLGQGYDGEGRFVDELTAVLDAIGGDGNSEIKSAA</sequence>
<comment type="caution">
    <text evidence="1">The sequence shown here is derived from an EMBL/GenBank/DDBJ whole genome shotgun (WGS) entry which is preliminary data.</text>
</comment>
<name>A0ABT9W6N6_9BACL</name>
<accession>A0ABT9W6N6</accession>
<proteinExistence type="predicted"/>
<evidence type="ECO:0000313" key="1">
    <source>
        <dbReference type="EMBL" id="MDQ0168724.1"/>
    </source>
</evidence>
<dbReference type="EMBL" id="JAUSTI010000001">
    <property type="protein sequence ID" value="MDQ0168724.1"/>
    <property type="molecule type" value="Genomic_DNA"/>
</dbReference>
<keyword evidence="2" id="KW-1185">Reference proteome</keyword>
<protein>
    <submittedName>
        <fullName evidence="1">Uncharacterized protein</fullName>
    </submittedName>
</protein>
<organism evidence="1 2">
    <name type="scientific">Paenibacillus tundrae</name>
    <dbReference type="NCBI Taxonomy" id="528187"/>
    <lineage>
        <taxon>Bacteria</taxon>
        <taxon>Bacillati</taxon>
        <taxon>Bacillota</taxon>
        <taxon>Bacilli</taxon>
        <taxon>Bacillales</taxon>
        <taxon>Paenibacillaceae</taxon>
        <taxon>Paenibacillus</taxon>
    </lineage>
</organism>
<reference evidence="1 2" key="1">
    <citation type="submission" date="2023-07" db="EMBL/GenBank/DDBJ databases">
        <title>Sorghum-associated microbial communities from plants grown in Nebraska, USA.</title>
        <authorList>
            <person name="Schachtman D."/>
        </authorList>
    </citation>
    <scope>NUCLEOTIDE SEQUENCE [LARGE SCALE GENOMIC DNA]</scope>
    <source>
        <strain evidence="1 2">DS1314</strain>
    </source>
</reference>
<dbReference type="RefSeq" id="WP_307211954.1">
    <property type="nucleotide sequence ID" value="NZ_JAUSTI010000001.1"/>
</dbReference>